<reference evidence="4" key="1">
    <citation type="submission" date="2023-06" db="EMBL/GenBank/DDBJ databases">
        <title>Reference genome for the Northern bat (Eptesicus nilssonii), a most northern bat species.</title>
        <authorList>
            <person name="Laine V.N."/>
            <person name="Pulliainen A.T."/>
            <person name="Lilley T.M."/>
        </authorList>
    </citation>
    <scope>NUCLEOTIDE SEQUENCE</scope>
    <source>
        <strain evidence="4">BLF_Eptnil</strain>
        <tissue evidence="4">Kidney</tissue>
    </source>
</reference>
<feature type="compositionally biased region" description="Low complexity" evidence="2">
    <location>
        <begin position="121"/>
        <end position="135"/>
    </location>
</feature>
<evidence type="ECO:0000256" key="2">
    <source>
        <dbReference type="SAM" id="MobiDB-lite"/>
    </source>
</evidence>
<feature type="compositionally biased region" description="Basic residues" evidence="2">
    <location>
        <begin position="304"/>
        <end position="316"/>
    </location>
</feature>
<sequence>MPARWTRANVVSGVLPLGRGKLHLLLPEQCTFGGGGPRVCGSVGGQQDFGWSGCWVAGSSKACLVGGADEFLEKAVLPFKMAPRTQDPGGFPLAAGRHPGPGLHSGPGFIQKDDDHESCGSNSTNPSTTENTKSSVKPRRIQQAAPTDPDLPPGYVQSLIRRVVNNVNIVINNLILKYVEDDIVLSVNITSAECYTVGELWDRAFMDISERLPPARSATPGGTPIREALRSAGGQRKTGAGGKLLPAATQSATTSVFRRPHGSFRSVGLTAAPEAFERPGAPADSQPGPPRSKAKAGDLAGCLLRRKAFRKPPQRRRLSEGLGHRRTASPLVHQVHD</sequence>
<gene>
    <name evidence="4" type="ORF">QTO34_007620</name>
</gene>
<dbReference type="PANTHER" id="PTHR12517">
    <property type="entry name" value="VACUOLAR PROTEIN SORTING-ASSOCIATED PROTEIN 13B"/>
    <property type="match status" value="1"/>
</dbReference>
<dbReference type="EMBL" id="JAULJE010000019">
    <property type="protein sequence ID" value="KAK1331943.1"/>
    <property type="molecule type" value="Genomic_DNA"/>
</dbReference>
<feature type="region of interest" description="Disordered" evidence="2">
    <location>
        <begin position="87"/>
        <end position="151"/>
    </location>
</feature>
<feature type="region of interest" description="Disordered" evidence="2">
    <location>
        <begin position="272"/>
        <end position="337"/>
    </location>
</feature>
<name>A0AA40HIT9_CNENI</name>
<proteinExistence type="predicted"/>
<keyword evidence="5" id="KW-1185">Reference proteome</keyword>
<evidence type="ECO:0000313" key="4">
    <source>
        <dbReference type="EMBL" id="KAK1331943.1"/>
    </source>
</evidence>
<feature type="domain" description="Chorein N-terminal" evidence="3">
    <location>
        <begin position="112"/>
        <end position="210"/>
    </location>
</feature>
<feature type="region of interest" description="Disordered" evidence="2">
    <location>
        <begin position="232"/>
        <end position="256"/>
    </location>
</feature>
<evidence type="ECO:0000256" key="1">
    <source>
        <dbReference type="ARBA" id="ARBA00022448"/>
    </source>
</evidence>
<dbReference type="PANTHER" id="PTHR12517:SF0">
    <property type="entry name" value="INTERMEMBRANE LIPID TRANSFER PROTEIN VPS13B"/>
    <property type="match status" value="1"/>
</dbReference>
<evidence type="ECO:0000259" key="3">
    <source>
        <dbReference type="Pfam" id="PF12624"/>
    </source>
</evidence>
<organism evidence="4 5">
    <name type="scientific">Cnephaeus nilssonii</name>
    <name type="common">Northern bat</name>
    <name type="synonym">Eptesicus nilssonii</name>
    <dbReference type="NCBI Taxonomy" id="3371016"/>
    <lineage>
        <taxon>Eukaryota</taxon>
        <taxon>Metazoa</taxon>
        <taxon>Chordata</taxon>
        <taxon>Craniata</taxon>
        <taxon>Vertebrata</taxon>
        <taxon>Euteleostomi</taxon>
        <taxon>Mammalia</taxon>
        <taxon>Eutheria</taxon>
        <taxon>Laurasiatheria</taxon>
        <taxon>Chiroptera</taxon>
        <taxon>Yangochiroptera</taxon>
        <taxon>Vespertilionidae</taxon>
        <taxon>Cnephaeus</taxon>
    </lineage>
</organism>
<dbReference type="AlphaFoldDB" id="A0AA40HIT9"/>
<dbReference type="InterPro" id="IPR039782">
    <property type="entry name" value="VPS13B"/>
</dbReference>
<dbReference type="Proteomes" id="UP001177744">
    <property type="component" value="Unassembled WGS sequence"/>
</dbReference>
<accession>A0AA40HIT9</accession>
<dbReference type="InterPro" id="IPR026854">
    <property type="entry name" value="VPS13_N"/>
</dbReference>
<protein>
    <recommendedName>
        <fullName evidence="3">Chorein N-terminal domain-containing protein</fullName>
    </recommendedName>
</protein>
<keyword evidence="1" id="KW-0813">Transport</keyword>
<dbReference type="Pfam" id="PF12624">
    <property type="entry name" value="VPS13_N"/>
    <property type="match status" value="1"/>
</dbReference>
<comment type="caution">
    <text evidence="4">The sequence shown here is derived from an EMBL/GenBank/DDBJ whole genome shotgun (WGS) entry which is preliminary data.</text>
</comment>
<evidence type="ECO:0000313" key="5">
    <source>
        <dbReference type="Proteomes" id="UP001177744"/>
    </source>
</evidence>